<dbReference type="InterPro" id="IPR005565">
    <property type="entry name" value="Hemolysn_activator_HlyB_C"/>
</dbReference>
<feature type="signal peptide" evidence="1">
    <location>
        <begin position="1"/>
        <end position="22"/>
    </location>
</feature>
<gene>
    <name evidence="4" type="ORF">SAMN05444411_104140</name>
</gene>
<evidence type="ECO:0000259" key="3">
    <source>
        <dbReference type="Pfam" id="PF03865"/>
    </source>
</evidence>
<dbReference type="RefSeq" id="WP_090122976.1">
    <property type="nucleotide sequence ID" value="NZ_FNNJ01000004.1"/>
</dbReference>
<evidence type="ECO:0000313" key="4">
    <source>
        <dbReference type="EMBL" id="SDX29639.1"/>
    </source>
</evidence>
<protein>
    <submittedName>
        <fullName evidence="4">Calcineurin-like phosphoesterase</fullName>
    </submittedName>
</protein>
<organism evidence="4 5">
    <name type="scientific">Lutibacter oricola</name>
    <dbReference type="NCBI Taxonomy" id="762486"/>
    <lineage>
        <taxon>Bacteria</taxon>
        <taxon>Pseudomonadati</taxon>
        <taxon>Bacteroidota</taxon>
        <taxon>Flavobacteriia</taxon>
        <taxon>Flavobacteriales</taxon>
        <taxon>Flavobacteriaceae</taxon>
        <taxon>Lutibacter</taxon>
    </lineage>
</organism>
<dbReference type="GO" id="GO:0046819">
    <property type="term" value="P:protein secretion by the type V secretion system"/>
    <property type="evidence" value="ECO:0007669"/>
    <property type="project" value="TreeGrafter"/>
</dbReference>
<reference evidence="4 5" key="1">
    <citation type="submission" date="2016-10" db="EMBL/GenBank/DDBJ databases">
        <authorList>
            <person name="de Groot N.N."/>
        </authorList>
    </citation>
    <scope>NUCLEOTIDE SEQUENCE [LARGE SCALE GENOMIC DNA]</scope>
    <source>
        <strain evidence="4 5">DSM 24956</strain>
    </source>
</reference>
<dbReference type="GO" id="GO:0098046">
    <property type="term" value="C:type V protein secretion system complex"/>
    <property type="evidence" value="ECO:0007669"/>
    <property type="project" value="TreeGrafter"/>
</dbReference>
<evidence type="ECO:0000313" key="5">
    <source>
        <dbReference type="Proteomes" id="UP000199595"/>
    </source>
</evidence>
<keyword evidence="5" id="KW-1185">Reference proteome</keyword>
<dbReference type="Gene3D" id="3.60.21.10">
    <property type="match status" value="1"/>
</dbReference>
<evidence type="ECO:0000256" key="1">
    <source>
        <dbReference type="SAM" id="SignalP"/>
    </source>
</evidence>
<dbReference type="PANTHER" id="PTHR34597:SF3">
    <property type="entry name" value="OUTER MEMBRANE TRANSPORTER CDIB"/>
    <property type="match status" value="1"/>
</dbReference>
<dbReference type="STRING" id="762486.SAMN05444411_104140"/>
<dbReference type="PROSITE" id="PS51257">
    <property type="entry name" value="PROKAR_LIPOPROTEIN"/>
    <property type="match status" value="1"/>
</dbReference>
<dbReference type="InterPro" id="IPR004843">
    <property type="entry name" value="Calcineurin-like_PHP"/>
</dbReference>
<dbReference type="InterPro" id="IPR051544">
    <property type="entry name" value="TPS_OM_transporter"/>
</dbReference>
<dbReference type="OrthoDB" id="333971at2"/>
<proteinExistence type="predicted"/>
<evidence type="ECO:0000259" key="2">
    <source>
        <dbReference type="Pfam" id="PF00149"/>
    </source>
</evidence>
<dbReference type="PANTHER" id="PTHR34597">
    <property type="entry name" value="SLR1661 PROTEIN"/>
    <property type="match status" value="1"/>
</dbReference>
<accession>A0A1H3ALD9</accession>
<sequence length="1226" mass="140608">MSRYFISKLAIAILLLTTYSCATYKKNYTATELNWQQNIPEYNSEIEHTFYLIGDAGNAELNQPLSNLQLLKEELSNSNKNSTALFLGDNLYPVGLVKKNSPNRAIAEHRLNAQIDVVSNFKGKTIFIPGNHDYYSEGVKGLKRQQDFIEKKLGKNTFQPENGCPLEKIDISDELVLIIVDTQWYLEDWNKNPTINDDCEIKTREKFFQEYEGLIKKNATKTVLIALHHPMFSNGNHGGQSSIKQNMHPLPVLGTVKNILRKTSGVSPQDMNNPIYLELKKRLVTISQKAEKTIFISGHEHNLQYIIKDSKVQIISGSGSKVNPVRTINGSKFSYGGLGYAKVNVYKNGASTVSFYTEKNNKQKLLYSTEIFPSSEKKHKTTYPSKFAKTVAASIYTQEEIEKSKFFKSLWGEHYRKYYGTKVNAPTVLLDTLMGGLTPIRKGGGNQSRSVRLKDKNGKEYVMRALRKSATQYMQAVAFKNDYIEGQFDDTYAEKLLLDIYTAAHPYAPFTTGKLSDAIGLYHTNPKLYYIPKQNALKQFNAEFGNELYMIEERTTKGHSDLASFGFSKDLISTDDLLKKLRKSDDNILDEPTYIRARLFDMLIGDWDRHEDQWRWAEFKEKKKTIYKPVPRDRDQAFSKNDGLILGFLTRTIPALKLMQVFDSEMRNTKWFNLEPYPLDISLINKATYKDWQQQVEFIQKNITDEVIEQAFLQMPVEVRDETVEGLKQKLKGRLKNLPKIAETYYKYLCKYALIKGNDKDNWFEIERLNNNQTRVQVYNIKHKKKGSKIFDKTYTKSKTKEIWVYGLDDEDIFKVTGVKSGVIPLRIVGGQNNDEYIIENGKRVTIYDYKSKKNTFKTSKGKQKLTNNYKTNVYNYKKIKYSQNQLIPSIGSNPDDGLKIGINDVFTVYGFERNPFTQQHILNASYYKATSGFDINYSAELANVFNNWNFLLETQFTSPNFSMNYYGFGNNSINNEDALGENYHRVKISTIALKPSLKWIGRMGAKISLGALYESLEVEDTSNRYINTVYNFIEQRKNYAGVHASYSYKNADNHAYPTLGMSFSLDTGWKTNIDNSSENNAYIIPALSFDYKLVPNGKLVLATKLKGNIIIGDNFEFYNAASVGGTDGLRGYRNQRFIGKEAFYQNTDLRWSFKKVKTELVPLQLGLYGGFDYGRVWYTEESSNEWKTSYGGGFWLVGANMINLNLAMFDSKEGPYFQFGLGFGF</sequence>
<feature type="domain" description="Calcineurin-like phosphoesterase" evidence="2">
    <location>
        <begin position="50"/>
        <end position="244"/>
    </location>
</feature>
<name>A0A1H3ALD9_9FLAO</name>
<feature type="chain" id="PRO_5011627456" evidence="1">
    <location>
        <begin position="23"/>
        <end position="1226"/>
    </location>
</feature>
<feature type="domain" description="Haemolysin activator HlyB C-terminal" evidence="3">
    <location>
        <begin position="1024"/>
        <end position="1187"/>
    </location>
</feature>
<dbReference type="GO" id="GO:0016787">
    <property type="term" value="F:hydrolase activity"/>
    <property type="evidence" value="ECO:0007669"/>
    <property type="project" value="InterPro"/>
</dbReference>
<dbReference type="SUPFAM" id="SSF56300">
    <property type="entry name" value="Metallo-dependent phosphatases"/>
    <property type="match status" value="1"/>
</dbReference>
<dbReference type="GO" id="GO:0008320">
    <property type="term" value="F:protein transmembrane transporter activity"/>
    <property type="evidence" value="ECO:0007669"/>
    <property type="project" value="TreeGrafter"/>
</dbReference>
<dbReference type="Proteomes" id="UP000199595">
    <property type="component" value="Unassembled WGS sequence"/>
</dbReference>
<dbReference type="Pfam" id="PF03865">
    <property type="entry name" value="ShlB"/>
    <property type="match status" value="1"/>
</dbReference>
<dbReference type="AlphaFoldDB" id="A0A1H3ALD9"/>
<dbReference type="Pfam" id="PF00149">
    <property type="entry name" value="Metallophos"/>
    <property type="match status" value="1"/>
</dbReference>
<dbReference type="InterPro" id="IPR029052">
    <property type="entry name" value="Metallo-depent_PP-like"/>
</dbReference>
<keyword evidence="1" id="KW-0732">Signal</keyword>
<dbReference type="EMBL" id="FNNJ01000004">
    <property type="protein sequence ID" value="SDX29639.1"/>
    <property type="molecule type" value="Genomic_DNA"/>
</dbReference>